<proteinExistence type="inferred from homology"/>
<dbReference type="PANTHER" id="PTHR11709">
    <property type="entry name" value="MULTI-COPPER OXIDASE"/>
    <property type="match status" value="1"/>
</dbReference>
<evidence type="ECO:0000259" key="7">
    <source>
        <dbReference type="Pfam" id="PF07731"/>
    </source>
</evidence>
<keyword evidence="5" id="KW-0472">Membrane</keyword>
<name>A0ABM4BS83_HYDVU</name>
<comment type="similarity">
    <text evidence="1">Belongs to the multicopper oxidase family.</text>
</comment>
<keyword evidence="3" id="KW-0560">Oxidoreductase</keyword>
<dbReference type="CDD" id="cd13905">
    <property type="entry name" value="CuRO_3_tcLLC2_insect_like"/>
    <property type="match status" value="1"/>
</dbReference>
<keyword evidence="2" id="KW-0479">Metal-binding</keyword>
<evidence type="ECO:0000256" key="3">
    <source>
        <dbReference type="ARBA" id="ARBA00023002"/>
    </source>
</evidence>
<keyword evidence="9" id="KW-1185">Reference proteome</keyword>
<dbReference type="Gene3D" id="2.60.40.420">
    <property type="entry name" value="Cupredoxins - blue copper proteins"/>
    <property type="match status" value="3"/>
</dbReference>
<dbReference type="PROSITE" id="PS00080">
    <property type="entry name" value="MULTICOPPER_OXIDASE2"/>
    <property type="match status" value="1"/>
</dbReference>
<dbReference type="InterPro" id="IPR011706">
    <property type="entry name" value="Cu-oxidase_C"/>
</dbReference>
<feature type="domain" description="Plastocyanin-like" evidence="8">
    <location>
        <begin position="90"/>
        <end position="201"/>
    </location>
</feature>
<dbReference type="Pfam" id="PF07732">
    <property type="entry name" value="Cu-oxidase_3"/>
    <property type="match status" value="1"/>
</dbReference>
<feature type="transmembrane region" description="Helical" evidence="5">
    <location>
        <begin position="687"/>
        <end position="711"/>
    </location>
</feature>
<dbReference type="SUPFAM" id="SSF49503">
    <property type="entry name" value="Cupredoxins"/>
    <property type="match status" value="3"/>
</dbReference>
<reference evidence="10" key="1">
    <citation type="submission" date="2025-08" db="UniProtKB">
        <authorList>
            <consortium name="RefSeq"/>
        </authorList>
    </citation>
    <scope>IDENTIFICATION</scope>
</reference>
<dbReference type="InterPro" id="IPR008972">
    <property type="entry name" value="Cupredoxin"/>
</dbReference>
<dbReference type="PROSITE" id="PS00079">
    <property type="entry name" value="MULTICOPPER_OXIDASE1"/>
    <property type="match status" value="1"/>
</dbReference>
<evidence type="ECO:0000256" key="5">
    <source>
        <dbReference type="SAM" id="Phobius"/>
    </source>
</evidence>
<evidence type="ECO:0000259" key="6">
    <source>
        <dbReference type="Pfam" id="PF00394"/>
    </source>
</evidence>
<evidence type="ECO:0000313" key="10">
    <source>
        <dbReference type="RefSeq" id="XP_065652013.1"/>
    </source>
</evidence>
<evidence type="ECO:0000256" key="4">
    <source>
        <dbReference type="ARBA" id="ARBA00023008"/>
    </source>
</evidence>
<dbReference type="PANTHER" id="PTHR11709:SF394">
    <property type="entry name" value="FI03373P-RELATED"/>
    <property type="match status" value="1"/>
</dbReference>
<keyword evidence="5" id="KW-0812">Transmembrane</keyword>
<dbReference type="InterPro" id="IPR033138">
    <property type="entry name" value="Cu_oxidase_CS"/>
</dbReference>
<evidence type="ECO:0000256" key="1">
    <source>
        <dbReference type="ARBA" id="ARBA00010609"/>
    </source>
</evidence>
<protein>
    <submittedName>
        <fullName evidence="10">Uncharacterized protein LOC100198324</fullName>
    </submittedName>
</protein>
<dbReference type="CDD" id="cd13884">
    <property type="entry name" value="CuRO_2_tcLCC_insect_like"/>
    <property type="match status" value="1"/>
</dbReference>
<dbReference type="CDD" id="cd13858">
    <property type="entry name" value="CuRO_1_tcLCC2_insect_like"/>
    <property type="match status" value="1"/>
</dbReference>
<keyword evidence="5" id="KW-1133">Transmembrane helix</keyword>
<dbReference type="InterPro" id="IPR002355">
    <property type="entry name" value="Cu_oxidase_Cu_BS"/>
</dbReference>
<sequence length="730" mass="83238">MVAVYKNVSKYSQFIIHFAFFVTTLAKLHPDGFNYEECPPNQTKCAFWLVIQEKLTMIYEKNLVYAHNGKLYLYNEHHSNYTTDVPMDKVMSVDGVNRMVEAVNGTVPGPPIVVYAGQMVTVHIRNMLLSDSATIHFHGLHQKDTPYFDGMPYITQCPIAAGQTFTHEFKASPKGTFWYHSHVGAQRTNGVFGPFIVKERPKPDEQPLIDMIMTVGDWHHENSDEVYIKMIYGNYIGRNRYETTHTLDGGNFSAVPWVSGLINGRGRYIDKITGVKVMAPLTWFNVTRGQKYRFRVIGVGSIYPLRISIDGHSLEVISSDGYDIEPWIVESFIINPGERYDFILTADQPYGNYWIRADSLEVGVKDHTIEAVLHYEGSLEVEPTSNRQNCFSYRPCIVLNCPFSIFPVGAHTQCIKMSEMKAKTNKDQPPKMDEDSLEFFLNFAFPGDGIEKFTPGAVNGRKFENPGVNSLFQNEQMESDYDCDKKDCGEDKICHCHYQLTVPYNKTIQMIWTNMGSGSGWAHPIHLHGHSFYLLKMEYPPQDKKTGRVIGETPDIYCANTKLRFCNYPKWKDPSWANGNVPGLNLINPIRKDTIIIPTGGYAVLRLKSTNPGKWFLHCHIEVHALEGMAMVFNEAPEKEIVPPPGFPICNNFYNDRSRDINFYKERKCPNIEVMENSPITKSTMNIIVTATLAIIIGLQILVICACAILNRRNLLPKKKKKENKREDRK</sequence>
<feature type="domain" description="Plastocyanin-like" evidence="7">
    <location>
        <begin position="485"/>
        <end position="638"/>
    </location>
</feature>
<evidence type="ECO:0000256" key="2">
    <source>
        <dbReference type="ARBA" id="ARBA00022723"/>
    </source>
</evidence>
<gene>
    <name evidence="10" type="primary">LOC100198324</name>
</gene>
<feature type="domain" description="Plastocyanin-like" evidence="6">
    <location>
        <begin position="211"/>
        <end position="378"/>
    </location>
</feature>
<dbReference type="GeneID" id="100198324"/>
<dbReference type="Proteomes" id="UP001652625">
    <property type="component" value="Chromosome 04"/>
</dbReference>
<evidence type="ECO:0000259" key="8">
    <source>
        <dbReference type="Pfam" id="PF07732"/>
    </source>
</evidence>
<evidence type="ECO:0000313" key="9">
    <source>
        <dbReference type="Proteomes" id="UP001652625"/>
    </source>
</evidence>
<keyword evidence="4" id="KW-0186">Copper</keyword>
<dbReference type="InterPro" id="IPR001117">
    <property type="entry name" value="Cu-oxidase_2nd"/>
</dbReference>
<dbReference type="Pfam" id="PF00394">
    <property type="entry name" value="Cu-oxidase"/>
    <property type="match status" value="1"/>
</dbReference>
<dbReference type="InterPro" id="IPR011707">
    <property type="entry name" value="Cu-oxidase-like_N"/>
</dbReference>
<accession>A0ABM4BS83</accession>
<dbReference type="RefSeq" id="XP_065652013.1">
    <property type="nucleotide sequence ID" value="XM_065795941.1"/>
</dbReference>
<dbReference type="InterPro" id="IPR045087">
    <property type="entry name" value="Cu-oxidase_fam"/>
</dbReference>
<organism evidence="9 10">
    <name type="scientific">Hydra vulgaris</name>
    <name type="common">Hydra</name>
    <name type="synonym">Hydra attenuata</name>
    <dbReference type="NCBI Taxonomy" id="6087"/>
    <lineage>
        <taxon>Eukaryota</taxon>
        <taxon>Metazoa</taxon>
        <taxon>Cnidaria</taxon>
        <taxon>Hydrozoa</taxon>
        <taxon>Hydroidolina</taxon>
        <taxon>Anthoathecata</taxon>
        <taxon>Aplanulata</taxon>
        <taxon>Hydridae</taxon>
        <taxon>Hydra</taxon>
    </lineage>
</organism>
<dbReference type="Pfam" id="PF07731">
    <property type="entry name" value="Cu-oxidase_2"/>
    <property type="match status" value="1"/>
</dbReference>